<feature type="compositionally biased region" description="Polar residues" evidence="1">
    <location>
        <begin position="1"/>
        <end position="11"/>
    </location>
</feature>
<gene>
    <name evidence="3" type="ORF">NP493_2735g00021</name>
</gene>
<keyword evidence="4" id="KW-1185">Reference proteome</keyword>
<protein>
    <recommendedName>
        <fullName evidence="2">Reverse transcriptase domain-containing protein</fullName>
    </recommendedName>
</protein>
<dbReference type="PANTHER" id="PTHR37984:SF7">
    <property type="entry name" value="INTEGRASE CATALYTIC DOMAIN-CONTAINING PROTEIN"/>
    <property type="match status" value="1"/>
</dbReference>
<dbReference type="Gene3D" id="3.30.70.270">
    <property type="match status" value="1"/>
</dbReference>
<evidence type="ECO:0000259" key="2">
    <source>
        <dbReference type="PROSITE" id="PS50878"/>
    </source>
</evidence>
<feature type="region of interest" description="Disordered" evidence="1">
    <location>
        <begin position="1"/>
        <end position="29"/>
    </location>
</feature>
<dbReference type="GO" id="GO:0006259">
    <property type="term" value="P:DNA metabolic process"/>
    <property type="evidence" value="ECO:0007669"/>
    <property type="project" value="UniProtKB-ARBA"/>
</dbReference>
<dbReference type="GO" id="GO:0003676">
    <property type="term" value="F:nucleic acid binding"/>
    <property type="evidence" value="ECO:0007669"/>
    <property type="project" value="InterPro"/>
</dbReference>
<dbReference type="InterPro" id="IPR036397">
    <property type="entry name" value="RNaseH_sf"/>
</dbReference>
<dbReference type="CDD" id="cd01647">
    <property type="entry name" value="RT_LTR"/>
    <property type="match status" value="1"/>
</dbReference>
<name>A0AAD9JDS0_RIDPI</name>
<feature type="domain" description="Reverse transcriptase" evidence="2">
    <location>
        <begin position="87"/>
        <end position="264"/>
    </location>
</feature>
<evidence type="ECO:0000256" key="1">
    <source>
        <dbReference type="SAM" id="MobiDB-lite"/>
    </source>
</evidence>
<organism evidence="3 4">
    <name type="scientific">Ridgeia piscesae</name>
    <name type="common">Tubeworm</name>
    <dbReference type="NCBI Taxonomy" id="27915"/>
    <lineage>
        <taxon>Eukaryota</taxon>
        <taxon>Metazoa</taxon>
        <taxon>Spiralia</taxon>
        <taxon>Lophotrochozoa</taxon>
        <taxon>Annelida</taxon>
        <taxon>Polychaeta</taxon>
        <taxon>Sedentaria</taxon>
        <taxon>Canalipalpata</taxon>
        <taxon>Sabellida</taxon>
        <taxon>Siboglinidae</taxon>
        <taxon>Ridgeia</taxon>
    </lineage>
</organism>
<dbReference type="Pfam" id="PF00078">
    <property type="entry name" value="RVT_1"/>
    <property type="match status" value="1"/>
</dbReference>
<accession>A0AAD9JDS0</accession>
<dbReference type="Gene3D" id="3.10.10.10">
    <property type="entry name" value="HIV Type 1 Reverse Transcriptase, subunit A, domain 1"/>
    <property type="match status" value="1"/>
</dbReference>
<comment type="caution">
    <text evidence="3">The sequence shown here is derived from an EMBL/GenBank/DDBJ whole genome shotgun (WGS) entry which is preliminary data.</text>
</comment>
<dbReference type="Proteomes" id="UP001209878">
    <property type="component" value="Unassembled WGS sequence"/>
</dbReference>
<dbReference type="SUPFAM" id="SSF56672">
    <property type="entry name" value="DNA/RNA polymerases"/>
    <property type="match status" value="1"/>
</dbReference>
<dbReference type="InterPro" id="IPR012337">
    <property type="entry name" value="RNaseH-like_sf"/>
</dbReference>
<dbReference type="PROSITE" id="PS50878">
    <property type="entry name" value="RT_POL"/>
    <property type="match status" value="1"/>
</dbReference>
<dbReference type="SUPFAM" id="SSF53098">
    <property type="entry name" value="Ribonuclease H-like"/>
    <property type="match status" value="1"/>
</dbReference>
<dbReference type="InterPro" id="IPR050951">
    <property type="entry name" value="Retrovirus_Pol_polyprotein"/>
</dbReference>
<proteinExistence type="predicted"/>
<dbReference type="EMBL" id="JAODUO010002719">
    <property type="protein sequence ID" value="KAK2150756.1"/>
    <property type="molecule type" value="Genomic_DNA"/>
</dbReference>
<evidence type="ECO:0000313" key="4">
    <source>
        <dbReference type="Proteomes" id="UP001209878"/>
    </source>
</evidence>
<dbReference type="InterPro" id="IPR043502">
    <property type="entry name" value="DNA/RNA_pol_sf"/>
</dbReference>
<sequence>MQRLSQNSQLNAIHEEGNSKSSGEGNGDAKEKLLEKYPKCFRGVGLFSGEYHIDLKQDAEPVIHPLRRVPGPMKDAVKKELKRMIEIDVIEKVDQPTDWVNSIVYVTKPSGELRICLDPKDLNKCVRRPHHYTQVLDDILPQLQGASVFSILDARSGYWNVKLDDESKLLTTFNTPYGRYCFRRLPFGVVSAQDVFQKKVDQTFECLPGVVAIADDIVVFGNPEAQHDEHLDNVMKHTQEVGLCLNPDKSVVKSHRIKFFGNYLSSKGSEPGKIAAIIDMTPPTNARETEFRKFEAEYDFNHETSSPRYPQCNGKAERYVGVVKKTLQKAYEAREDPAIALLCLRTTPIETGLPSPAEMLFGRKIQSNLPIIATTGNEKARFHRREPWRRQYDEHARDLKDIYPRQSVRVHDYVTKKWEPAIVKQRVSEPRSDILTGRNGAEYRRNRLHIRTTGETFTCPDTHHSDENTDGEHTVNRSELATCDNPSKETEPIHVEEPPACVDDASYRTKAAITMIGSVGSVITSAMKSLDASAKSLDATAKYFGLVGDVLVASAAQDWSPWQGYRFGDKYFGRLGI</sequence>
<dbReference type="PANTHER" id="PTHR37984">
    <property type="entry name" value="PROTEIN CBG26694"/>
    <property type="match status" value="1"/>
</dbReference>
<reference evidence="3" key="1">
    <citation type="journal article" date="2023" name="Mol. Biol. Evol.">
        <title>Third-Generation Sequencing Reveals the Adaptive Role of the Epigenome in Three Deep-Sea Polychaetes.</title>
        <authorList>
            <person name="Perez M."/>
            <person name="Aroh O."/>
            <person name="Sun Y."/>
            <person name="Lan Y."/>
            <person name="Juniper S.K."/>
            <person name="Young C.R."/>
            <person name="Angers B."/>
            <person name="Qian P.Y."/>
        </authorList>
    </citation>
    <scope>NUCLEOTIDE SEQUENCE</scope>
    <source>
        <strain evidence="3">R07B-5</strain>
    </source>
</reference>
<evidence type="ECO:0000313" key="3">
    <source>
        <dbReference type="EMBL" id="KAK2150756.1"/>
    </source>
</evidence>
<dbReference type="AlphaFoldDB" id="A0AAD9JDS0"/>
<dbReference type="Gene3D" id="3.30.420.10">
    <property type="entry name" value="Ribonuclease H-like superfamily/Ribonuclease H"/>
    <property type="match status" value="1"/>
</dbReference>
<dbReference type="FunFam" id="3.10.10.10:FF:000003">
    <property type="entry name" value="Retrovirus-related Pol polyprotein from transposon 297-like Protein"/>
    <property type="match status" value="1"/>
</dbReference>
<dbReference type="InterPro" id="IPR043128">
    <property type="entry name" value="Rev_trsase/Diguanyl_cyclase"/>
</dbReference>
<dbReference type="InterPro" id="IPR000477">
    <property type="entry name" value="RT_dom"/>
</dbReference>